<name>A0ABM1PBA4_DROAR</name>
<evidence type="ECO:0000259" key="1">
    <source>
        <dbReference type="PROSITE" id="PS51029"/>
    </source>
</evidence>
<dbReference type="PROSITE" id="PS51029">
    <property type="entry name" value="MADF"/>
    <property type="match status" value="1"/>
</dbReference>
<dbReference type="PANTHER" id="PTHR21505:SF8">
    <property type="entry name" value="DPT-YFP REPRESSOR BY OVEREXPRESSION, ISOFORM D-RELATED"/>
    <property type="match status" value="1"/>
</dbReference>
<dbReference type="RefSeq" id="XP_017864490.1">
    <property type="nucleotide sequence ID" value="XM_018009001.1"/>
</dbReference>
<dbReference type="GeneID" id="108614753"/>
<dbReference type="PANTHER" id="PTHR21505">
    <property type="entry name" value="MADF DOMAIN-CONTAINING PROTEIN-RELATED"/>
    <property type="match status" value="1"/>
</dbReference>
<reference evidence="2" key="2">
    <citation type="journal article" date="2016" name="G3 (Bethesda)">
        <title>Genome Evolution in Three Species of Cactophilic Drosophila.</title>
        <authorList>
            <person name="Sanchez-Flores A."/>
            <person name="Penazola F."/>
            <person name="Carpinteyro-Ponce J."/>
            <person name="Nazario-Yepiz N."/>
            <person name="Abreu-Goodger C."/>
            <person name="Machado C.A."/>
            <person name="Markow T.A."/>
        </authorList>
    </citation>
    <scope>NUCLEOTIDE SEQUENCE [LARGE SCALE GENOMIC DNA]</scope>
</reference>
<gene>
    <name evidence="3" type="primary">LOC108614753</name>
</gene>
<accession>A0ABM1PBA4</accession>
<reference evidence="2" key="1">
    <citation type="journal article" date="1997" name="Nucleic Acids Res.">
        <title>tRNAscan-SE: a program for improved detection of transfer RNA genes in genomic sequence.</title>
        <authorList>
            <person name="Lowe T.M."/>
            <person name="Eddy S.R."/>
        </authorList>
    </citation>
    <scope>NUCLEOTIDE SEQUENCE [LARGE SCALE GENOMIC DNA]</scope>
</reference>
<keyword evidence="2" id="KW-1185">Reference proteome</keyword>
<dbReference type="Pfam" id="PF10545">
    <property type="entry name" value="MADF_DNA_bdg"/>
    <property type="match status" value="1"/>
</dbReference>
<reference evidence="3" key="3">
    <citation type="submission" date="2025-08" db="UniProtKB">
        <authorList>
            <consortium name="RefSeq"/>
        </authorList>
    </citation>
    <scope>IDENTIFICATION</scope>
    <source>
        <tissue evidence="3">Whole organism</tissue>
    </source>
</reference>
<proteinExistence type="predicted"/>
<protein>
    <submittedName>
        <fullName evidence="3">Uncharacterized protein LOC108614753</fullName>
    </submittedName>
</protein>
<organism evidence="2 3">
    <name type="scientific">Drosophila arizonae</name>
    <name type="common">Fruit fly</name>
    <dbReference type="NCBI Taxonomy" id="7263"/>
    <lineage>
        <taxon>Eukaryota</taxon>
        <taxon>Metazoa</taxon>
        <taxon>Ecdysozoa</taxon>
        <taxon>Arthropoda</taxon>
        <taxon>Hexapoda</taxon>
        <taxon>Insecta</taxon>
        <taxon>Pterygota</taxon>
        <taxon>Neoptera</taxon>
        <taxon>Endopterygota</taxon>
        <taxon>Diptera</taxon>
        <taxon>Brachycera</taxon>
        <taxon>Muscomorpha</taxon>
        <taxon>Ephydroidea</taxon>
        <taxon>Drosophilidae</taxon>
        <taxon>Drosophila</taxon>
    </lineage>
</organism>
<sequence>MTAIPQTDRWQDFFDTYRQLPALWRVSDEQYKNQRQRKAAYEKLLQCYKKIDGKANMDTMRRKINGIRTCFRRELRKVEYNEEMNKVYVPHLWYFNELTFLYDEVGKATGTETTDGIWDKPDESMNEFKDDEDMDHWSESETKVFDHVLQTSSGSPVEPAQLEQTSPAEQLQPLHMSSVSHCSRDEAAIYAEGWATSYRKLDEKNKLLAKKAIEEILVLGQLNKLEFNSVKMPN</sequence>
<evidence type="ECO:0000313" key="2">
    <source>
        <dbReference type="Proteomes" id="UP000694904"/>
    </source>
</evidence>
<dbReference type="InterPro" id="IPR006578">
    <property type="entry name" value="MADF-dom"/>
</dbReference>
<evidence type="ECO:0000313" key="3">
    <source>
        <dbReference type="RefSeq" id="XP_017864490.1"/>
    </source>
</evidence>
<dbReference type="SMART" id="SM00595">
    <property type="entry name" value="MADF"/>
    <property type="match status" value="1"/>
</dbReference>
<feature type="domain" description="MADF" evidence="1">
    <location>
        <begin position="12"/>
        <end position="106"/>
    </location>
</feature>
<dbReference type="Proteomes" id="UP000694904">
    <property type="component" value="Chromosome 4"/>
</dbReference>